<comment type="caution">
    <text evidence="1">The sequence shown here is derived from an EMBL/GenBank/DDBJ whole genome shotgun (WGS) entry which is preliminary data.</text>
</comment>
<keyword evidence="2" id="KW-1185">Reference proteome</keyword>
<gene>
    <name evidence="1" type="ORF">C4D60_Mb06t08710</name>
</gene>
<name>A0A4S8ILM9_MUSBA</name>
<accession>A0A4S8ILM9</accession>
<proteinExistence type="predicted"/>
<dbReference type="EMBL" id="PYDT01000009">
    <property type="protein sequence ID" value="THU49355.1"/>
    <property type="molecule type" value="Genomic_DNA"/>
</dbReference>
<evidence type="ECO:0000313" key="1">
    <source>
        <dbReference type="EMBL" id="THU49355.1"/>
    </source>
</evidence>
<protein>
    <submittedName>
        <fullName evidence="1">Uncharacterized protein</fullName>
    </submittedName>
</protein>
<evidence type="ECO:0000313" key="2">
    <source>
        <dbReference type="Proteomes" id="UP000317650"/>
    </source>
</evidence>
<dbReference type="AlphaFoldDB" id="A0A4S8ILM9"/>
<reference evidence="1 2" key="1">
    <citation type="journal article" date="2019" name="Nat. Plants">
        <title>Genome sequencing of Musa balbisiana reveals subgenome evolution and function divergence in polyploid bananas.</title>
        <authorList>
            <person name="Yao X."/>
        </authorList>
    </citation>
    <scope>NUCLEOTIDE SEQUENCE [LARGE SCALE GENOMIC DNA]</scope>
    <source>
        <strain evidence="2">cv. DH-PKW</strain>
        <tissue evidence="1">Leaves</tissue>
    </source>
</reference>
<sequence length="155" mass="17494">MNRALALSSQVAPCTAWPLNEVLRPRLIQASRRAPEHLFKSLMSTYVNICLLNGLALDHRDRAYVAYPMTGLNFLHVALACALSPPQDTFWRLNPIPNPIVIHMGDGLYWSEWANSTNSCCIGTAEIPSTHSCMRHEQHKQTLSCLIRKKQTLQK</sequence>
<organism evidence="1 2">
    <name type="scientific">Musa balbisiana</name>
    <name type="common">Banana</name>
    <dbReference type="NCBI Taxonomy" id="52838"/>
    <lineage>
        <taxon>Eukaryota</taxon>
        <taxon>Viridiplantae</taxon>
        <taxon>Streptophyta</taxon>
        <taxon>Embryophyta</taxon>
        <taxon>Tracheophyta</taxon>
        <taxon>Spermatophyta</taxon>
        <taxon>Magnoliopsida</taxon>
        <taxon>Liliopsida</taxon>
        <taxon>Zingiberales</taxon>
        <taxon>Musaceae</taxon>
        <taxon>Musa</taxon>
    </lineage>
</organism>
<dbReference type="Proteomes" id="UP000317650">
    <property type="component" value="Chromosome 6"/>
</dbReference>